<dbReference type="Pfam" id="PF00106">
    <property type="entry name" value="adh_short"/>
    <property type="match status" value="1"/>
</dbReference>
<comment type="similarity">
    <text evidence="1 3">Belongs to the short-chain dehydrogenases/reductases (SDR) family.</text>
</comment>
<dbReference type="InterPro" id="IPR036291">
    <property type="entry name" value="NAD(P)-bd_dom_sf"/>
</dbReference>
<dbReference type="PRINTS" id="PR00081">
    <property type="entry name" value="GDHRDH"/>
</dbReference>
<comment type="caution">
    <text evidence="5">The sequence shown here is derived from an EMBL/GenBank/DDBJ whole genome shotgun (WGS) entry which is preliminary data.</text>
</comment>
<dbReference type="GO" id="GO:0016616">
    <property type="term" value="F:oxidoreductase activity, acting on the CH-OH group of donors, NAD or NADP as acceptor"/>
    <property type="evidence" value="ECO:0007669"/>
    <property type="project" value="TreeGrafter"/>
</dbReference>
<sequence>MDRSIGDSFLPLNRHDTYPAIELAKADLSGKVVVVTGASRGIGKDIAVAMAQGGAKGLVLLARAGLDAAKADCRAAARPGSGLEVLAVEADITKNDQVVAAAKRAEATFGRVDIVINNAGYLEQYNFIADSEPDEWWKTFEVNVRGTYQVSRAFLPLLIKCGGDKTIVNLTSPASIGFLPQFSAYSISKLAQLRFTEWVGVEYGDKGVIAYSVNPGMHLTDMGARMPPEIVNAPIWHDKPALPAHTLLWLVNERREWLSGRYLDCRWDVEALLAKKQEVIDGEMLKFKMIV</sequence>
<dbReference type="PANTHER" id="PTHR42760:SF37">
    <property type="entry name" value="CLAVALDEHYDE DEHYDROGENASE"/>
    <property type="match status" value="1"/>
</dbReference>
<dbReference type="AlphaFoldDB" id="A0A9P3GMN5"/>
<keyword evidence="2" id="KW-0560">Oxidoreductase</keyword>
<evidence type="ECO:0000313" key="5">
    <source>
        <dbReference type="EMBL" id="GJE98180.1"/>
    </source>
</evidence>
<dbReference type="CDD" id="cd05233">
    <property type="entry name" value="SDR_c"/>
    <property type="match status" value="1"/>
</dbReference>
<name>A0A9P3GMN5_9APHY</name>
<dbReference type="Gene3D" id="3.40.50.720">
    <property type="entry name" value="NAD(P)-binding Rossmann-like Domain"/>
    <property type="match status" value="1"/>
</dbReference>
<dbReference type="InterPro" id="IPR002347">
    <property type="entry name" value="SDR_fam"/>
</dbReference>
<accession>A0A9P3GMN5</accession>
<dbReference type="Proteomes" id="UP000703269">
    <property type="component" value="Unassembled WGS sequence"/>
</dbReference>
<evidence type="ECO:0000256" key="3">
    <source>
        <dbReference type="RuleBase" id="RU000363"/>
    </source>
</evidence>
<proteinExistence type="inferred from homology"/>
<organism evidence="5 6">
    <name type="scientific">Phanerochaete sordida</name>
    <dbReference type="NCBI Taxonomy" id="48140"/>
    <lineage>
        <taxon>Eukaryota</taxon>
        <taxon>Fungi</taxon>
        <taxon>Dikarya</taxon>
        <taxon>Basidiomycota</taxon>
        <taxon>Agaricomycotina</taxon>
        <taxon>Agaricomycetes</taxon>
        <taxon>Polyporales</taxon>
        <taxon>Phanerochaetaceae</taxon>
        <taxon>Phanerochaete</taxon>
    </lineage>
</organism>
<feature type="domain" description="Ketoreductase" evidence="4">
    <location>
        <begin position="31"/>
        <end position="206"/>
    </location>
</feature>
<keyword evidence="6" id="KW-1185">Reference proteome</keyword>
<reference evidence="5 6" key="1">
    <citation type="submission" date="2021-08" db="EMBL/GenBank/DDBJ databases">
        <title>Draft Genome Sequence of Phanerochaete sordida strain YK-624.</title>
        <authorList>
            <person name="Mori T."/>
            <person name="Dohra H."/>
            <person name="Suzuki T."/>
            <person name="Kawagishi H."/>
            <person name="Hirai H."/>
        </authorList>
    </citation>
    <scope>NUCLEOTIDE SEQUENCE [LARGE SCALE GENOMIC DNA]</scope>
    <source>
        <strain evidence="5 6">YK-624</strain>
    </source>
</reference>
<dbReference type="SMART" id="SM00822">
    <property type="entry name" value="PKS_KR"/>
    <property type="match status" value="1"/>
</dbReference>
<gene>
    <name evidence="5" type="ORF">PsYK624_144020</name>
</gene>
<dbReference type="PANTHER" id="PTHR42760">
    <property type="entry name" value="SHORT-CHAIN DEHYDROGENASES/REDUCTASES FAMILY MEMBER"/>
    <property type="match status" value="1"/>
</dbReference>
<evidence type="ECO:0000256" key="1">
    <source>
        <dbReference type="ARBA" id="ARBA00006484"/>
    </source>
</evidence>
<dbReference type="InterPro" id="IPR057326">
    <property type="entry name" value="KR_dom"/>
</dbReference>
<evidence type="ECO:0000259" key="4">
    <source>
        <dbReference type="SMART" id="SM00822"/>
    </source>
</evidence>
<dbReference type="SUPFAM" id="SSF51735">
    <property type="entry name" value="NAD(P)-binding Rossmann-fold domains"/>
    <property type="match status" value="1"/>
</dbReference>
<dbReference type="OrthoDB" id="1933717at2759"/>
<dbReference type="EMBL" id="BPQB01000083">
    <property type="protein sequence ID" value="GJE98180.1"/>
    <property type="molecule type" value="Genomic_DNA"/>
</dbReference>
<protein>
    <submittedName>
        <fullName evidence="5">SDR family oxidoreductase</fullName>
    </submittedName>
</protein>
<dbReference type="PRINTS" id="PR00080">
    <property type="entry name" value="SDRFAMILY"/>
</dbReference>
<evidence type="ECO:0000256" key="2">
    <source>
        <dbReference type="ARBA" id="ARBA00023002"/>
    </source>
</evidence>
<evidence type="ECO:0000313" key="6">
    <source>
        <dbReference type="Proteomes" id="UP000703269"/>
    </source>
</evidence>